<keyword evidence="4" id="KW-0378">Hydrolase</keyword>
<evidence type="ECO:0000256" key="2">
    <source>
        <dbReference type="ARBA" id="ARBA00022645"/>
    </source>
</evidence>
<name>A0A0G3ES64_9BURK</name>
<evidence type="ECO:0000259" key="8">
    <source>
        <dbReference type="Pfam" id="PF17676"/>
    </source>
</evidence>
<dbReference type="InterPro" id="IPR003507">
    <property type="entry name" value="S66_fam"/>
</dbReference>
<feature type="domain" description="LD-carboxypeptidase N-terminal" evidence="7">
    <location>
        <begin position="12"/>
        <end position="135"/>
    </location>
</feature>
<keyword evidence="2 9" id="KW-0121">Carboxypeptidase</keyword>
<dbReference type="InterPro" id="IPR027461">
    <property type="entry name" value="Carboxypeptidase_A_C_sf"/>
</dbReference>
<dbReference type="OrthoDB" id="9807329at2"/>
<dbReference type="InterPro" id="IPR040449">
    <property type="entry name" value="Peptidase_S66_N"/>
</dbReference>
<evidence type="ECO:0000313" key="9">
    <source>
        <dbReference type="EMBL" id="AKJ68182.1"/>
    </source>
</evidence>
<protein>
    <submittedName>
        <fullName evidence="9">LD-carboxypeptidase</fullName>
    </submittedName>
</protein>
<evidence type="ECO:0000256" key="1">
    <source>
        <dbReference type="ARBA" id="ARBA00010233"/>
    </source>
</evidence>
<dbReference type="GO" id="GO:0004180">
    <property type="term" value="F:carboxypeptidase activity"/>
    <property type="evidence" value="ECO:0007669"/>
    <property type="project" value="UniProtKB-KW"/>
</dbReference>
<dbReference type="SUPFAM" id="SSF52317">
    <property type="entry name" value="Class I glutamine amidotransferase-like"/>
    <property type="match status" value="1"/>
</dbReference>
<dbReference type="GO" id="GO:0008236">
    <property type="term" value="F:serine-type peptidase activity"/>
    <property type="evidence" value="ECO:0007669"/>
    <property type="project" value="UniProtKB-KW"/>
</dbReference>
<dbReference type="Gene3D" id="3.50.30.60">
    <property type="entry name" value="LD-carboxypeptidase A C-terminal domain-like"/>
    <property type="match status" value="1"/>
</dbReference>
<dbReference type="Proteomes" id="UP000036700">
    <property type="component" value="Chromosome"/>
</dbReference>
<accession>A0A0G3ES64</accession>
<feature type="active site" description="Nucleophile" evidence="6">
    <location>
        <position position="115"/>
    </location>
</feature>
<evidence type="ECO:0000256" key="4">
    <source>
        <dbReference type="ARBA" id="ARBA00022801"/>
    </source>
</evidence>
<dbReference type="InterPro" id="IPR027478">
    <property type="entry name" value="LdcA_N"/>
</dbReference>
<keyword evidence="10" id="KW-1185">Reference proteome</keyword>
<dbReference type="SUPFAM" id="SSF141986">
    <property type="entry name" value="LD-carboxypeptidase A C-terminal domain-like"/>
    <property type="match status" value="1"/>
</dbReference>
<dbReference type="PATRIC" id="fig|445709.3.peg.1740"/>
<organism evidence="9 10">
    <name type="scientific">Pandoraea thiooxydans</name>
    <dbReference type="NCBI Taxonomy" id="445709"/>
    <lineage>
        <taxon>Bacteria</taxon>
        <taxon>Pseudomonadati</taxon>
        <taxon>Pseudomonadota</taxon>
        <taxon>Betaproteobacteria</taxon>
        <taxon>Burkholderiales</taxon>
        <taxon>Burkholderiaceae</taxon>
        <taxon>Pandoraea</taxon>
    </lineage>
</organism>
<dbReference type="STRING" id="445709.ABW99_08140"/>
<feature type="active site" description="Charge relay system" evidence="6">
    <location>
        <position position="214"/>
    </location>
</feature>
<feature type="domain" description="LD-carboxypeptidase C-terminal" evidence="8">
    <location>
        <begin position="183"/>
        <end position="299"/>
    </location>
</feature>
<feature type="active site" description="Charge relay system" evidence="6">
    <location>
        <position position="284"/>
    </location>
</feature>
<gene>
    <name evidence="9" type="ORF">ABW99_08140</name>
</gene>
<evidence type="ECO:0000256" key="5">
    <source>
        <dbReference type="ARBA" id="ARBA00022825"/>
    </source>
</evidence>
<dbReference type="PIRSF" id="PIRSF028757">
    <property type="entry name" value="LD-carboxypeptidase"/>
    <property type="match status" value="1"/>
</dbReference>
<dbReference type="InterPro" id="IPR040921">
    <property type="entry name" value="Peptidase_S66C"/>
</dbReference>
<sequence>MEPPDVPKSRVVELIAPSGYPPDEAVVSRGIGRLEQAGCVVRNIEATQRRYQRFAGTPAQRAAEINRLAQAGHMLPDVALAVRGGYGAVHVLPALDYDALRRRLAGAPMVLVGHSDFTALQMALWQRAGLTTFGGPMLAYDFGAPTPSEFTMAHFWRTITSPTVTVSWTVWPDDTSRKNIDAEGRLWGGNLAMLCSLLGTPYFPDIAGGILFVEDINEHPFRIERMLYQLHLSGVLARQRALVLGDFSGHRLTDYDNGYNFSAMLAHLRPIVGIPIVTGLPFGHCENKLTLPFGGLARLRAQGDQASLVLSQYPYLPS</sequence>
<dbReference type="GO" id="GO:0006508">
    <property type="term" value="P:proteolysis"/>
    <property type="evidence" value="ECO:0007669"/>
    <property type="project" value="UniProtKB-KW"/>
</dbReference>
<proteinExistence type="inferred from homology"/>
<dbReference type="Pfam" id="PF17676">
    <property type="entry name" value="Peptidase_S66C"/>
    <property type="match status" value="1"/>
</dbReference>
<evidence type="ECO:0000256" key="6">
    <source>
        <dbReference type="PIRSR" id="PIRSR028757-1"/>
    </source>
</evidence>
<reference evidence="10" key="1">
    <citation type="submission" date="2015-06" db="EMBL/GenBank/DDBJ databases">
        <authorList>
            <person name="Lim Y.L."/>
            <person name="Ee R."/>
            <person name="Yong D."/>
            <person name="How K.Y."/>
            <person name="Yin W.F."/>
            <person name="Chan K.G."/>
        </authorList>
    </citation>
    <scope>NUCLEOTIDE SEQUENCE [LARGE SCALE GENOMIC DNA]</scope>
    <source>
        <strain evidence="10">DSM 25325</strain>
    </source>
</reference>
<dbReference type="Gene3D" id="3.40.50.10740">
    <property type="entry name" value="Class I glutamine amidotransferase-like"/>
    <property type="match status" value="1"/>
</dbReference>
<dbReference type="NCBIfam" id="NF008424">
    <property type="entry name" value="PRK11253.1"/>
    <property type="match status" value="1"/>
</dbReference>
<dbReference type="PANTHER" id="PTHR30237">
    <property type="entry name" value="MURAMOYLTETRAPEPTIDE CARBOXYPEPTIDASE"/>
    <property type="match status" value="1"/>
</dbReference>
<dbReference type="CDD" id="cd07025">
    <property type="entry name" value="Peptidase_S66"/>
    <property type="match status" value="1"/>
</dbReference>
<evidence type="ECO:0000313" key="10">
    <source>
        <dbReference type="Proteomes" id="UP000036700"/>
    </source>
</evidence>
<dbReference type="KEGG" id="ptx:ABW99_08140"/>
<comment type="similarity">
    <text evidence="1">Belongs to the peptidase S66 family.</text>
</comment>
<dbReference type="InterPro" id="IPR029062">
    <property type="entry name" value="Class_I_gatase-like"/>
</dbReference>
<keyword evidence="3" id="KW-0645">Protease</keyword>
<dbReference type="EMBL" id="CP011568">
    <property type="protein sequence ID" value="AKJ68182.1"/>
    <property type="molecule type" value="Genomic_DNA"/>
</dbReference>
<keyword evidence="5" id="KW-0720">Serine protease</keyword>
<dbReference type="Pfam" id="PF02016">
    <property type="entry name" value="Peptidase_S66"/>
    <property type="match status" value="1"/>
</dbReference>
<evidence type="ECO:0000259" key="7">
    <source>
        <dbReference type="Pfam" id="PF02016"/>
    </source>
</evidence>
<evidence type="ECO:0000256" key="3">
    <source>
        <dbReference type="ARBA" id="ARBA00022670"/>
    </source>
</evidence>
<dbReference type="AlphaFoldDB" id="A0A0G3ES64"/>
<dbReference type="PANTHER" id="PTHR30237:SF2">
    <property type="entry name" value="MUREIN TETRAPEPTIDE CARBOXYPEPTIDASE"/>
    <property type="match status" value="1"/>
</dbReference>